<dbReference type="EMBL" id="JBHUJD010000020">
    <property type="protein sequence ID" value="MFD2311593.1"/>
    <property type="molecule type" value="Genomic_DNA"/>
</dbReference>
<comment type="subcellular location">
    <subcellularLocation>
        <location evidence="6">Cell membrane</location>
        <topology evidence="6">Multi-pass membrane protein</topology>
    </subcellularLocation>
    <subcellularLocation>
        <location evidence="1">Membrane</location>
    </subcellularLocation>
</comment>
<dbReference type="RefSeq" id="WP_265723378.1">
    <property type="nucleotide sequence ID" value="NZ_JAPIVK010000048.1"/>
</dbReference>
<accession>A0ABW5EEQ0</accession>
<keyword evidence="3 6" id="KW-0812">Transmembrane</keyword>
<evidence type="ECO:0000256" key="6">
    <source>
        <dbReference type="RuleBase" id="RU363076"/>
    </source>
</evidence>
<feature type="transmembrane region" description="Helical" evidence="6">
    <location>
        <begin position="21"/>
        <end position="42"/>
    </location>
</feature>
<evidence type="ECO:0000256" key="2">
    <source>
        <dbReference type="ARBA" id="ARBA00007165"/>
    </source>
</evidence>
<dbReference type="Proteomes" id="UP001597425">
    <property type="component" value="Unassembled WGS sequence"/>
</dbReference>
<dbReference type="Pfam" id="PF02104">
    <property type="entry name" value="SURF1"/>
    <property type="match status" value="1"/>
</dbReference>
<evidence type="ECO:0000256" key="4">
    <source>
        <dbReference type="ARBA" id="ARBA00022989"/>
    </source>
</evidence>
<evidence type="ECO:0000313" key="7">
    <source>
        <dbReference type="EMBL" id="MFD2311593.1"/>
    </source>
</evidence>
<keyword evidence="4 6" id="KW-1133">Transmembrane helix</keyword>
<gene>
    <name evidence="7" type="ORF">ACFSKX_14285</name>
</gene>
<proteinExistence type="inferred from homology"/>
<dbReference type="PANTHER" id="PTHR23427">
    <property type="entry name" value="SURFEIT LOCUS PROTEIN"/>
    <property type="match status" value="1"/>
</dbReference>
<feature type="transmembrane region" description="Helical" evidence="6">
    <location>
        <begin position="210"/>
        <end position="230"/>
    </location>
</feature>
<keyword evidence="6" id="KW-1003">Cell membrane</keyword>
<dbReference type="PANTHER" id="PTHR23427:SF2">
    <property type="entry name" value="SURFEIT LOCUS PROTEIN 1"/>
    <property type="match status" value="1"/>
</dbReference>
<keyword evidence="5 6" id="KW-0472">Membrane</keyword>
<organism evidence="7 8">
    <name type="scientific">Microbulbifer halophilus</name>
    <dbReference type="NCBI Taxonomy" id="453963"/>
    <lineage>
        <taxon>Bacteria</taxon>
        <taxon>Pseudomonadati</taxon>
        <taxon>Pseudomonadota</taxon>
        <taxon>Gammaproteobacteria</taxon>
        <taxon>Cellvibrionales</taxon>
        <taxon>Microbulbiferaceae</taxon>
        <taxon>Microbulbifer</taxon>
    </lineage>
</organism>
<dbReference type="InterPro" id="IPR002994">
    <property type="entry name" value="Surf1/Shy1"/>
</dbReference>
<reference evidence="8" key="1">
    <citation type="journal article" date="2019" name="Int. J. Syst. Evol. Microbiol.">
        <title>The Global Catalogue of Microorganisms (GCM) 10K type strain sequencing project: providing services to taxonomists for standard genome sequencing and annotation.</title>
        <authorList>
            <consortium name="The Broad Institute Genomics Platform"/>
            <consortium name="The Broad Institute Genome Sequencing Center for Infectious Disease"/>
            <person name="Wu L."/>
            <person name="Ma J."/>
        </authorList>
    </citation>
    <scope>NUCLEOTIDE SEQUENCE [LARGE SCALE GENOMIC DNA]</scope>
    <source>
        <strain evidence="8">KCTC 12848</strain>
    </source>
</reference>
<comment type="similarity">
    <text evidence="2 6">Belongs to the SURF1 family.</text>
</comment>
<name>A0ABW5EEQ0_9GAMM</name>
<dbReference type="CDD" id="cd06662">
    <property type="entry name" value="SURF1"/>
    <property type="match status" value="1"/>
</dbReference>
<protein>
    <recommendedName>
        <fullName evidence="6">SURF1-like protein</fullName>
    </recommendedName>
</protein>
<keyword evidence="8" id="KW-1185">Reference proteome</keyword>
<sequence>MTADAGASRAKNASVALIRNWPLTAVSGLLLPLLLGLGVWQIQRGGEKAAINAAIDRRLSSQPRSPQQLDERRRFTTVRMRGYYTRDYRLLDNRTRNGRVGYEVLQVFVGDGQRWLVNRGWLPAPPDRDTLPEVARPRDTREITGFLYPVAAAGETGTAATGRRIQRIDSRIAGRLDLAQPQWTVRLSADSDTALVTDWQLINSPPQRHYAYAAQWFAMAAALVILWLFAATRIPRLLRRNSDNNNDNRGTSS</sequence>
<evidence type="ECO:0000256" key="5">
    <source>
        <dbReference type="ARBA" id="ARBA00023136"/>
    </source>
</evidence>
<dbReference type="PROSITE" id="PS50895">
    <property type="entry name" value="SURF1"/>
    <property type="match status" value="1"/>
</dbReference>
<comment type="caution">
    <text evidence="7">The sequence shown here is derived from an EMBL/GenBank/DDBJ whole genome shotgun (WGS) entry which is preliminary data.</text>
</comment>
<evidence type="ECO:0000256" key="3">
    <source>
        <dbReference type="ARBA" id="ARBA00022692"/>
    </source>
</evidence>
<evidence type="ECO:0000256" key="1">
    <source>
        <dbReference type="ARBA" id="ARBA00004370"/>
    </source>
</evidence>
<dbReference type="InterPro" id="IPR045214">
    <property type="entry name" value="Surf1/Surf4"/>
</dbReference>
<evidence type="ECO:0000313" key="8">
    <source>
        <dbReference type="Proteomes" id="UP001597425"/>
    </source>
</evidence>